<keyword evidence="3" id="KW-1185">Reference proteome</keyword>
<dbReference type="SUPFAM" id="SSF51695">
    <property type="entry name" value="PLC-like phosphodiesterases"/>
    <property type="match status" value="1"/>
</dbReference>
<dbReference type="PANTHER" id="PTHR46211:SF1">
    <property type="entry name" value="GLYCEROPHOSPHODIESTER PHOSPHODIESTERASE, CYTOPLASMIC"/>
    <property type="match status" value="1"/>
</dbReference>
<feature type="domain" description="GP-PDE" evidence="1">
    <location>
        <begin position="7"/>
        <end position="245"/>
    </location>
</feature>
<dbReference type="NCBIfam" id="NF006989">
    <property type="entry name" value="PRK09454.1"/>
    <property type="match status" value="1"/>
</dbReference>
<dbReference type="InterPro" id="IPR017946">
    <property type="entry name" value="PLC-like_Pdiesterase_TIM-brl"/>
</dbReference>
<organism evidence="2 3">
    <name type="scientific">Zoogloea oryzae</name>
    <dbReference type="NCBI Taxonomy" id="310767"/>
    <lineage>
        <taxon>Bacteria</taxon>
        <taxon>Pseudomonadati</taxon>
        <taxon>Pseudomonadota</taxon>
        <taxon>Betaproteobacteria</taxon>
        <taxon>Rhodocyclales</taxon>
        <taxon>Zoogloeaceae</taxon>
        <taxon>Zoogloea</taxon>
    </lineage>
</organism>
<sequence>MSDWGWPGLIAHRCGGALAPENTLAGLGIAARLGCVAVEFDAMLSADGVPLLIHDETLDRTAGVPGCVAAMPAAALLATDVGGVFHPAFRGETIPRLIDALARCRALGLAANLEIKPATGVEIETGRVVGELLASMAPTQRPVVLLSSFSADALRIAAGCVPDISRAFLVEAFDDTAIDTALALGCQSLNLSRQGLSAAHVAAVKKAGLRCLVYTVNQPDEARRLAAWGVDGVFSDRPDLLLPVSACQNPA</sequence>
<proteinExistence type="predicted"/>
<dbReference type="PROSITE" id="PS51704">
    <property type="entry name" value="GP_PDE"/>
    <property type="match status" value="1"/>
</dbReference>
<accession>A0ABQ6FAV4</accession>
<dbReference type="EMBL" id="BSPX01000023">
    <property type="protein sequence ID" value="GLT22352.1"/>
    <property type="molecule type" value="Genomic_DNA"/>
</dbReference>
<gene>
    <name evidence="2" type="primary">ugpQ</name>
    <name evidence="2" type="ORF">GCM10007933_18110</name>
</gene>
<evidence type="ECO:0000259" key="1">
    <source>
        <dbReference type="PROSITE" id="PS51704"/>
    </source>
</evidence>
<protein>
    <submittedName>
        <fullName evidence="2">Glycerophosphoryl diester phosphodiesterase</fullName>
    </submittedName>
</protein>
<name>A0ABQ6FAV4_9RHOO</name>
<dbReference type="Proteomes" id="UP001157167">
    <property type="component" value="Unassembled WGS sequence"/>
</dbReference>
<evidence type="ECO:0000313" key="2">
    <source>
        <dbReference type="EMBL" id="GLT22352.1"/>
    </source>
</evidence>
<dbReference type="InterPro" id="IPR030395">
    <property type="entry name" value="GP_PDE_dom"/>
</dbReference>
<evidence type="ECO:0000313" key="3">
    <source>
        <dbReference type="Proteomes" id="UP001157167"/>
    </source>
</evidence>
<dbReference type="Pfam" id="PF03009">
    <property type="entry name" value="GDPD"/>
    <property type="match status" value="1"/>
</dbReference>
<comment type="caution">
    <text evidence="2">The sequence shown here is derived from an EMBL/GenBank/DDBJ whole genome shotgun (WGS) entry which is preliminary data.</text>
</comment>
<dbReference type="Gene3D" id="3.20.20.190">
    <property type="entry name" value="Phosphatidylinositol (PI) phosphodiesterase"/>
    <property type="match status" value="1"/>
</dbReference>
<dbReference type="RefSeq" id="WP_284187673.1">
    <property type="nucleotide sequence ID" value="NZ_BSPX01000023.1"/>
</dbReference>
<reference evidence="3" key="1">
    <citation type="journal article" date="2019" name="Int. J. Syst. Evol. Microbiol.">
        <title>The Global Catalogue of Microorganisms (GCM) 10K type strain sequencing project: providing services to taxonomists for standard genome sequencing and annotation.</title>
        <authorList>
            <consortium name="The Broad Institute Genomics Platform"/>
            <consortium name="The Broad Institute Genome Sequencing Center for Infectious Disease"/>
            <person name="Wu L."/>
            <person name="Ma J."/>
        </authorList>
    </citation>
    <scope>NUCLEOTIDE SEQUENCE [LARGE SCALE GENOMIC DNA]</scope>
    <source>
        <strain evidence="3">NBRC 102407</strain>
    </source>
</reference>
<dbReference type="PANTHER" id="PTHR46211">
    <property type="entry name" value="GLYCEROPHOSPHORYL DIESTER PHOSPHODIESTERASE"/>
    <property type="match status" value="1"/>
</dbReference>